<organism evidence="1 2">
    <name type="scientific">Amycolatopsis heterodermiae</name>
    <dbReference type="NCBI Taxonomy" id="3110235"/>
    <lineage>
        <taxon>Bacteria</taxon>
        <taxon>Bacillati</taxon>
        <taxon>Actinomycetota</taxon>
        <taxon>Actinomycetes</taxon>
        <taxon>Pseudonocardiales</taxon>
        <taxon>Pseudonocardiaceae</taxon>
        <taxon>Amycolatopsis</taxon>
    </lineage>
</organism>
<dbReference type="InterPro" id="IPR013324">
    <property type="entry name" value="RNA_pol_sigma_r3/r4-like"/>
</dbReference>
<dbReference type="Proteomes" id="UP001304298">
    <property type="component" value="Unassembled WGS sequence"/>
</dbReference>
<accession>A0ABU5RGG0</accession>
<evidence type="ECO:0008006" key="3">
    <source>
        <dbReference type="Google" id="ProtNLM"/>
    </source>
</evidence>
<name>A0ABU5RGG0_9PSEU</name>
<reference evidence="1 2" key="1">
    <citation type="submission" date="2023-12" db="EMBL/GenBank/DDBJ databases">
        <title>Amycolatopsis sp. V23-08.</title>
        <authorList>
            <person name="Somphong A."/>
        </authorList>
    </citation>
    <scope>NUCLEOTIDE SEQUENCE [LARGE SCALE GENOMIC DNA]</scope>
    <source>
        <strain evidence="1 2">V23-08</strain>
    </source>
</reference>
<sequence>MLTTAAWRSAVPELPERMLTLVYRVAKQTGRSRRTSTALCRRVLDAAPELDRRCRDVAAGRRVRARVLAALRADLAPRIDRERLDAALHDAVLLDEVTLLPPRQRFALWSTAVDRLTTAELATRTGWTTPQIARLLRAGLRTVTSGAALPE</sequence>
<keyword evidence="2" id="KW-1185">Reference proteome</keyword>
<protein>
    <recommendedName>
        <fullName evidence="3">Sigma-70 family RNA polymerase sigma factor</fullName>
    </recommendedName>
</protein>
<gene>
    <name evidence="1" type="ORF">VA596_37915</name>
</gene>
<dbReference type="EMBL" id="JAYFSI010000012">
    <property type="protein sequence ID" value="MEA5365357.1"/>
    <property type="molecule type" value="Genomic_DNA"/>
</dbReference>
<dbReference type="SUPFAM" id="SSF88659">
    <property type="entry name" value="Sigma3 and sigma4 domains of RNA polymerase sigma factors"/>
    <property type="match status" value="1"/>
</dbReference>
<comment type="caution">
    <text evidence="1">The sequence shown here is derived from an EMBL/GenBank/DDBJ whole genome shotgun (WGS) entry which is preliminary data.</text>
</comment>
<proteinExistence type="predicted"/>
<dbReference type="RefSeq" id="WP_323333814.1">
    <property type="nucleotide sequence ID" value="NZ_JAYFSI010000012.1"/>
</dbReference>
<evidence type="ECO:0000313" key="2">
    <source>
        <dbReference type="Proteomes" id="UP001304298"/>
    </source>
</evidence>
<evidence type="ECO:0000313" key="1">
    <source>
        <dbReference type="EMBL" id="MEA5365357.1"/>
    </source>
</evidence>